<sequence>MKDVGEETSEAERITGAVRKERIAEEVRGPMRSQSGPIARREKMEPAKEAIPAADTVEAERLRSEEMTGTRGGMEKVEKKHEKSESQAR</sequence>
<accession>Q570L4</accession>
<protein>
    <submittedName>
        <fullName evidence="2">Uncharacterized protein</fullName>
    </submittedName>
</protein>
<dbReference type="EMBL" id="AK220693">
    <property type="protein sequence ID" value="BAD93773.1"/>
    <property type="molecule type" value="mRNA"/>
</dbReference>
<feature type="region of interest" description="Disordered" evidence="1">
    <location>
        <begin position="1"/>
        <end position="89"/>
    </location>
</feature>
<reference evidence="2" key="1">
    <citation type="submission" date="2005-03" db="EMBL/GenBank/DDBJ databases">
        <title>Large-scale analysis of RIKEN Arabidopsis full-length (RAFL) cDNAs.</title>
        <authorList>
            <person name="Totoki Y."/>
            <person name="Seki M."/>
            <person name="Ishida J."/>
            <person name="Nakajima M."/>
            <person name="Enju A."/>
            <person name="Kamiya A."/>
            <person name="Narusaka M."/>
            <person name="Shin-i T."/>
            <person name="Nakagawa M."/>
            <person name="Sakamoto N."/>
            <person name="Oishi K."/>
            <person name="Kohara Y."/>
            <person name="Kobayashi M."/>
            <person name="Toyoda A."/>
            <person name="Sakaki Y."/>
            <person name="Sakurai T."/>
            <person name="Iida K."/>
            <person name="Akiyama K."/>
            <person name="Satou M."/>
            <person name="Toyoda T."/>
            <person name="Konagaya A."/>
            <person name="Carninci P."/>
            <person name="Kawai J."/>
            <person name="Hayashizaki Y."/>
            <person name="Shinozaki K."/>
        </authorList>
    </citation>
    <scope>NUCLEOTIDE SEQUENCE</scope>
</reference>
<feature type="compositionally biased region" description="Basic and acidic residues" evidence="1">
    <location>
        <begin position="1"/>
        <end position="29"/>
    </location>
</feature>
<dbReference type="EMBL" id="AK220694">
    <property type="protein sequence ID" value="BAD93776.1"/>
    <property type="molecule type" value="mRNA"/>
</dbReference>
<feature type="compositionally biased region" description="Basic and acidic residues" evidence="1">
    <location>
        <begin position="58"/>
        <end position="89"/>
    </location>
</feature>
<feature type="compositionally biased region" description="Basic and acidic residues" evidence="1">
    <location>
        <begin position="39"/>
        <end position="48"/>
    </location>
</feature>
<evidence type="ECO:0000313" key="2">
    <source>
        <dbReference type="EMBL" id="BAD93776.1"/>
    </source>
</evidence>
<name>Q570L4_ARATH</name>
<evidence type="ECO:0000256" key="1">
    <source>
        <dbReference type="SAM" id="MobiDB-lite"/>
    </source>
</evidence>
<proteinExistence type="evidence at transcript level"/>
<organism evidence="2">
    <name type="scientific">Arabidopsis thaliana</name>
    <name type="common">Mouse-ear cress</name>
    <dbReference type="NCBI Taxonomy" id="3702"/>
    <lineage>
        <taxon>Eukaryota</taxon>
        <taxon>Viridiplantae</taxon>
        <taxon>Streptophyta</taxon>
        <taxon>Embryophyta</taxon>
        <taxon>Tracheophyta</taxon>
        <taxon>Spermatophyta</taxon>
        <taxon>Magnoliopsida</taxon>
        <taxon>eudicotyledons</taxon>
        <taxon>Gunneridae</taxon>
        <taxon>Pentapetalae</taxon>
        <taxon>rosids</taxon>
        <taxon>malvids</taxon>
        <taxon>Brassicales</taxon>
        <taxon>Brassicaceae</taxon>
        <taxon>Camelineae</taxon>
        <taxon>Arabidopsis</taxon>
    </lineage>
</organism>
<dbReference type="AlphaFoldDB" id="Q570L4"/>